<reference evidence="2" key="1">
    <citation type="journal article" date="2015" name="Proc. Natl. Acad. Sci. U.S.A.">
        <title>Networks of energetic and metabolic interactions define dynamics in microbial communities.</title>
        <authorList>
            <person name="Embree M."/>
            <person name="Liu J.K."/>
            <person name="Al-Bassam M.M."/>
            <person name="Zengler K."/>
        </authorList>
    </citation>
    <scope>NUCLEOTIDE SEQUENCE</scope>
</reference>
<accession>A0A0W8EXZ1</accession>
<dbReference type="EMBL" id="LNQE01001718">
    <property type="protein sequence ID" value="KUG13425.1"/>
    <property type="molecule type" value="Genomic_DNA"/>
</dbReference>
<name>A0A0W8EXZ1_9ZZZZ</name>
<dbReference type="GO" id="GO:0003824">
    <property type="term" value="F:catalytic activity"/>
    <property type="evidence" value="ECO:0007669"/>
    <property type="project" value="UniProtKB-ARBA"/>
</dbReference>
<dbReference type="Pfam" id="PF22309">
    <property type="entry name" value="HK-GC-Chemotax_sensor"/>
    <property type="match status" value="1"/>
</dbReference>
<dbReference type="AlphaFoldDB" id="A0A0W8EXZ1"/>
<dbReference type="SMART" id="SM01079">
    <property type="entry name" value="CHASE"/>
    <property type="match status" value="1"/>
</dbReference>
<gene>
    <name evidence="2" type="ORF">ASZ90_016378</name>
</gene>
<evidence type="ECO:0000313" key="2">
    <source>
        <dbReference type="EMBL" id="KUG13425.1"/>
    </source>
</evidence>
<feature type="domain" description="CHASE" evidence="1">
    <location>
        <begin position="49"/>
        <end position="209"/>
    </location>
</feature>
<organism evidence="2">
    <name type="scientific">hydrocarbon metagenome</name>
    <dbReference type="NCBI Taxonomy" id="938273"/>
    <lineage>
        <taxon>unclassified sequences</taxon>
        <taxon>metagenomes</taxon>
        <taxon>ecological metagenomes</taxon>
    </lineage>
</organism>
<dbReference type="InterPro" id="IPR054513">
    <property type="entry name" value="Dret_0059-like_sensor"/>
</dbReference>
<comment type="caution">
    <text evidence="2">The sequence shown here is derived from an EMBL/GenBank/DDBJ whole genome shotgun (WGS) entry which is preliminary data.</text>
</comment>
<dbReference type="InterPro" id="IPR006189">
    <property type="entry name" value="CHASE_dom"/>
</dbReference>
<protein>
    <recommendedName>
        <fullName evidence="1">CHASE domain-containing protein</fullName>
    </recommendedName>
</protein>
<dbReference type="Gene3D" id="3.30.450.20">
    <property type="entry name" value="PAS domain"/>
    <property type="match status" value="1"/>
</dbReference>
<dbReference type="SUPFAM" id="SSF103190">
    <property type="entry name" value="Sensory domain-like"/>
    <property type="match status" value="1"/>
</dbReference>
<dbReference type="InterPro" id="IPR029151">
    <property type="entry name" value="Sensor-like_sf"/>
</dbReference>
<proteinExistence type="predicted"/>
<dbReference type="PROSITE" id="PS51257">
    <property type="entry name" value="PROKAR_LIPOPROTEIN"/>
    <property type="match status" value="1"/>
</dbReference>
<evidence type="ECO:0000259" key="1">
    <source>
        <dbReference type="SMART" id="SM01079"/>
    </source>
</evidence>
<sequence length="283" mass="31370">MTRFKYLLLIAIVLSLIASAGCLQEQKIPGDVNDTTTVRHEIMQNLLHEMTGTIRSELTMFNFSLDGASYYLGEHGLSGPKADAMMADFVSHHPAILSLITVDTNGTVLSAAPDNARILIGQNIADQEAISQVLSTRQPTMGNYFTLRQGGEGVAIVYPVFSPGGEFLGALSMAFSPSILVARYAEESERFAPFTYVVAQPDGVLLYHSNSAFVGKQAFDEPVFERFPEILDFVHRSDTERTGYATFSFFKDGSTEIGPKETFWDTVYLYDSEWRVFVNADRE</sequence>